<dbReference type="InterPro" id="IPR022998">
    <property type="entry name" value="ThiamineP_synth_TenI"/>
</dbReference>
<dbReference type="CDD" id="cd00564">
    <property type="entry name" value="TMP_TenI"/>
    <property type="match status" value="1"/>
</dbReference>
<evidence type="ECO:0000313" key="4">
    <source>
        <dbReference type="EMBL" id="MBS7825143.1"/>
    </source>
</evidence>
<feature type="domain" description="Thiamine phosphate synthase/TenI" evidence="3">
    <location>
        <begin position="6"/>
        <end position="178"/>
    </location>
</feature>
<dbReference type="Gene3D" id="3.20.20.70">
    <property type="entry name" value="Aldolase class I"/>
    <property type="match status" value="1"/>
</dbReference>
<dbReference type="InterPro" id="IPR036206">
    <property type="entry name" value="ThiamineP_synth_sf"/>
</dbReference>
<accession>A0AB35C1A2</accession>
<sequence length="210" mass="22707">MFQIHAVTANQAQSIEQLSEHIVALLSYVDYVQIREKSRSPKAIAALIDRIAQHAPTHQLILNDRTDIALAMGIERVHLTESSLPLAVLKNAFPSVQFGRSFHNGAQIRAQLPEYAYGYIGHIFQTRLKTDPPLGLAGLTAIAKEKRAGTLIAIGGIDEANIASIAPIVDGVAVMSGLFERSIAQSIAHAKSLKLLAEQAIIDARRTCGN</sequence>
<dbReference type="EMBL" id="JAGIBU010000007">
    <property type="protein sequence ID" value="MBS7825143.1"/>
    <property type="molecule type" value="Genomic_DNA"/>
</dbReference>
<proteinExistence type="predicted"/>
<dbReference type="GO" id="GO:0005737">
    <property type="term" value="C:cytoplasm"/>
    <property type="evidence" value="ECO:0007669"/>
    <property type="project" value="TreeGrafter"/>
</dbReference>
<dbReference type="SUPFAM" id="SSF51391">
    <property type="entry name" value="Thiamin phosphate synthase"/>
    <property type="match status" value="1"/>
</dbReference>
<dbReference type="Pfam" id="PF02581">
    <property type="entry name" value="TMP-TENI"/>
    <property type="match status" value="1"/>
</dbReference>
<evidence type="ECO:0000256" key="1">
    <source>
        <dbReference type="ARBA" id="ARBA00004948"/>
    </source>
</evidence>
<dbReference type="RefSeq" id="WP_213404191.1">
    <property type="nucleotide sequence ID" value="NZ_JAGIBT010000002.1"/>
</dbReference>
<dbReference type="PANTHER" id="PTHR20857:SF22">
    <property type="entry name" value="THIAZOLE TAUTOMERASE"/>
    <property type="match status" value="1"/>
</dbReference>
<keyword evidence="2" id="KW-0784">Thiamine biosynthesis</keyword>
<dbReference type="Proteomes" id="UP000680020">
    <property type="component" value="Unassembled WGS sequence"/>
</dbReference>
<dbReference type="GO" id="GO:0004789">
    <property type="term" value="F:thiamine-phosphate diphosphorylase activity"/>
    <property type="evidence" value="ECO:0007669"/>
    <property type="project" value="TreeGrafter"/>
</dbReference>
<dbReference type="InterPro" id="IPR013785">
    <property type="entry name" value="Aldolase_TIM"/>
</dbReference>
<reference evidence="4" key="1">
    <citation type="submission" date="2021-03" db="EMBL/GenBank/DDBJ databases">
        <title>Identification and antibiotic profiling of Wohlfahrtiimonas chitiniclastica, an underestimated human pathogen.</title>
        <authorList>
            <person name="Kopf A."/>
            <person name="Bunk B."/>
            <person name="Coldewey S."/>
            <person name="Gunzer F."/>
            <person name="Riedel T."/>
            <person name="Schroettner P."/>
        </authorList>
    </citation>
    <scope>NUCLEOTIDE SEQUENCE</scope>
    <source>
        <strain evidence="4">DSM 100917</strain>
    </source>
</reference>
<gene>
    <name evidence="4" type="ORF">J7561_08000</name>
</gene>
<evidence type="ECO:0000259" key="3">
    <source>
        <dbReference type="Pfam" id="PF02581"/>
    </source>
</evidence>
<evidence type="ECO:0000313" key="5">
    <source>
        <dbReference type="Proteomes" id="UP000680020"/>
    </source>
</evidence>
<dbReference type="AlphaFoldDB" id="A0AB35C1A2"/>
<organism evidence="4 5">
    <name type="scientific">Wohlfahrtiimonas chitiniclastica</name>
    <dbReference type="NCBI Taxonomy" id="400946"/>
    <lineage>
        <taxon>Bacteria</taxon>
        <taxon>Pseudomonadati</taxon>
        <taxon>Pseudomonadota</taxon>
        <taxon>Gammaproteobacteria</taxon>
        <taxon>Cardiobacteriales</taxon>
        <taxon>Ignatzschineriaceae</taxon>
        <taxon>Wohlfahrtiimonas</taxon>
    </lineage>
</organism>
<dbReference type="PANTHER" id="PTHR20857">
    <property type="entry name" value="THIAMINE-PHOSPHATE PYROPHOSPHORYLASE"/>
    <property type="match status" value="1"/>
</dbReference>
<comment type="pathway">
    <text evidence="1">Cofactor biosynthesis; thiamine diphosphate biosynthesis.</text>
</comment>
<dbReference type="GO" id="GO:0009228">
    <property type="term" value="P:thiamine biosynthetic process"/>
    <property type="evidence" value="ECO:0007669"/>
    <property type="project" value="UniProtKB-KW"/>
</dbReference>
<comment type="caution">
    <text evidence="4">The sequence shown here is derived from an EMBL/GenBank/DDBJ whole genome shotgun (WGS) entry which is preliminary data.</text>
</comment>
<name>A0AB35C1A2_9GAMM</name>
<protein>
    <submittedName>
        <fullName evidence="4">Thiamine phosphate synthase</fullName>
    </submittedName>
</protein>
<evidence type="ECO:0000256" key="2">
    <source>
        <dbReference type="ARBA" id="ARBA00022977"/>
    </source>
</evidence>